<reference evidence="3 4" key="1">
    <citation type="journal article" date="2013" name="Genome Biol. Evol.">
        <title>Genomes of Stigonematalean cyanobacteria (subsection V) and the evolution of oxygenic photosynthesis from prokaryotes to plastids.</title>
        <authorList>
            <person name="Dagan T."/>
            <person name="Roettger M."/>
            <person name="Stucken K."/>
            <person name="Landan G."/>
            <person name="Koch R."/>
            <person name="Major P."/>
            <person name="Gould S.B."/>
            <person name="Goremykin V.V."/>
            <person name="Rippka R."/>
            <person name="Tandeau de Marsac N."/>
            <person name="Gugger M."/>
            <person name="Lockhart P.J."/>
            <person name="Allen J.F."/>
            <person name="Brune I."/>
            <person name="Maus I."/>
            <person name="Puhler A."/>
            <person name="Martin W.F."/>
        </authorList>
    </citation>
    <scope>NUCLEOTIDE SEQUENCE [LARGE SCALE GENOMIC DNA]</scope>
    <source>
        <strain evidence="3 4">PCC 7110</strain>
    </source>
</reference>
<dbReference type="EMBL" id="ANNX02000051">
    <property type="protein sequence ID" value="KYC35673.1"/>
    <property type="molecule type" value="Genomic_DNA"/>
</dbReference>
<dbReference type="Proteomes" id="UP000076925">
    <property type="component" value="Unassembled WGS sequence"/>
</dbReference>
<evidence type="ECO:0000313" key="4">
    <source>
        <dbReference type="Proteomes" id="UP000076925"/>
    </source>
</evidence>
<keyword evidence="2" id="KW-1133">Transmembrane helix</keyword>
<accession>A0A139WTD5</accession>
<keyword evidence="2" id="KW-0812">Transmembrane</keyword>
<feature type="transmembrane region" description="Helical" evidence="2">
    <location>
        <begin position="12"/>
        <end position="31"/>
    </location>
</feature>
<keyword evidence="4" id="KW-1185">Reference proteome</keyword>
<comment type="caution">
    <text evidence="3">The sequence shown here is derived from an EMBL/GenBank/DDBJ whole genome shotgun (WGS) entry which is preliminary data.</text>
</comment>
<feature type="compositionally biased region" description="Polar residues" evidence="1">
    <location>
        <begin position="58"/>
        <end position="73"/>
    </location>
</feature>
<dbReference type="STRING" id="128403.WA1_07650"/>
<proteinExistence type="predicted"/>
<sequence length="82" mass="9224">MVQFWILDFGFWIGKALLGLHFTLGSVAFFFQLGIRVGVRNWGLGTGDKGGQGETRENNSCPIQNPKSKIQNPQHRELFTSQ</sequence>
<feature type="region of interest" description="Disordered" evidence="1">
    <location>
        <begin position="46"/>
        <end position="82"/>
    </location>
</feature>
<protein>
    <submittedName>
        <fullName evidence="3">Uncharacterized protein</fullName>
    </submittedName>
</protein>
<gene>
    <name evidence="3" type="ORF">WA1_07650</name>
</gene>
<evidence type="ECO:0000256" key="2">
    <source>
        <dbReference type="SAM" id="Phobius"/>
    </source>
</evidence>
<keyword evidence="2" id="KW-0472">Membrane</keyword>
<dbReference type="AlphaFoldDB" id="A0A139WTD5"/>
<organism evidence="3 4">
    <name type="scientific">Scytonema hofmannii PCC 7110</name>
    <dbReference type="NCBI Taxonomy" id="128403"/>
    <lineage>
        <taxon>Bacteria</taxon>
        <taxon>Bacillati</taxon>
        <taxon>Cyanobacteriota</taxon>
        <taxon>Cyanophyceae</taxon>
        <taxon>Nostocales</taxon>
        <taxon>Scytonemataceae</taxon>
        <taxon>Scytonema</taxon>
    </lineage>
</organism>
<name>A0A139WTD5_9CYAN</name>
<evidence type="ECO:0000313" key="3">
    <source>
        <dbReference type="EMBL" id="KYC35673.1"/>
    </source>
</evidence>
<evidence type="ECO:0000256" key="1">
    <source>
        <dbReference type="SAM" id="MobiDB-lite"/>
    </source>
</evidence>